<sequence>MQVLIEKFSISSKVHPGEEVHVTIQRDTAYESIRRLKGTFQVDLYVGAHRLEQNYYGLTESQAKETVLRYLLEQVDGIAPPLH</sequence>
<dbReference type="EMBL" id="CP011409">
    <property type="protein sequence ID" value="AKZ64669.1"/>
    <property type="molecule type" value="Genomic_DNA"/>
</dbReference>
<evidence type="ECO:0000313" key="2">
    <source>
        <dbReference type="Proteomes" id="UP000063429"/>
    </source>
</evidence>
<gene>
    <name evidence="1" type="ORF">F506_20215</name>
</gene>
<keyword evidence="2" id="KW-1185">Reference proteome</keyword>
<reference evidence="2" key="1">
    <citation type="journal article" date="2015" name="Genome Announc.">
        <title>Complete Genome Sequence of Herbaspirillum hiltneri N3 (DSM 17495), Isolated from Surface-Sterilized Wheat Roots.</title>
        <authorList>
            <person name="Guizelini D."/>
            <person name="Saizaki P.M."/>
            <person name="Coimbra N.A."/>
            <person name="Weiss V.A."/>
            <person name="Faoro H."/>
            <person name="Sfeir M.Z."/>
            <person name="Baura V.A."/>
            <person name="Monteiro R.A."/>
            <person name="Chubatsu L.S."/>
            <person name="Souza E.M."/>
            <person name="Cruz L.M."/>
            <person name="Pedrosa F.O."/>
            <person name="Raittz R.T."/>
            <person name="Marchaukoski J.N."/>
            <person name="Steffens M.B."/>
        </authorList>
    </citation>
    <scope>NUCLEOTIDE SEQUENCE [LARGE SCALE GENOMIC DNA]</scope>
    <source>
        <strain evidence="2">N3</strain>
    </source>
</reference>
<protein>
    <submittedName>
        <fullName evidence="1">Uncharacterized protein</fullName>
    </submittedName>
</protein>
<name>A0ABM5V4V6_9BURK</name>
<organism evidence="1 2">
    <name type="scientific">Herbaspirillum hiltneri N3</name>
    <dbReference type="NCBI Taxonomy" id="1262470"/>
    <lineage>
        <taxon>Bacteria</taxon>
        <taxon>Pseudomonadati</taxon>
        <taxon>Pseudomonadota</taxon>
        <taxon>Betaproteobacteria</taxon>
        <taxon>Burkholderiales</taxon>
        <taxon>Oxalobacteraceae</taxon>
        <taxon>Herbaspirillum</taxon>
    </lineage>
</organism>
<accession>A0ABM5V4V6</accession>
<dbReference type="Proteomes" id="UP000063429">
    <property type="component" value="Chromosome"/>
</dbReference>
<proteinExistence type="predicted"/>
<evidence type="ECO:0000313" key="1">
    <source>
        <dbReference type="EMBL" id="AKZ64669.1"/>
    </source>
</evidence>